<dbReference type="PANTHER" id="PTHR11439">
    <property type="entry name" value="GAG-POL-RELATED RETROTRANSPOSON"/>
    <property type="match status" value="1"/>
</dbReference>
<dbReference type="AlphaFoldDB" id="A0A438IBK5"/>
<comment type="caution">
    <text evidence="2">The sequence shown here is derived from an EMBL/GenBank/DDBJ whole genome shotgun (WGS) entry which is preliminary data.</text>
</comment>
<organism evidence="2 3">
    <name type="scientific">Vitis vinifera</name>
    <name type="common">Grape</name>
    <dbReference type="NCBI Taxonomy" id="29760"/>
    <lineage>
        <taxon>Eukaryota</taxon>
        <taxon>Viridiplantae</taxon>
        <taxon>Streptophyta</taxon>
        <taxon>Embryophyta</taxon>
        <taxon>Tracheophyta</taxon>
        <taxon>Spermatophyta</taxon>
        <taxon>Magnoliopsida</taxon>
        <taxon>eudicotyledons</taxon>
        <taxon>Gunneridae</taxon>
        <taxon>Pentapetalae</taxon>
        <taxon>rosids</taxon>
        <taxon>Vitales</taxon>
        <taxon>Vitaceae</taxon>
        <taxon>Viteae</taxon>
        <taxon>Vitis</taxon>
    </lineage>
</organism>
<evidence type="ECO:0000313" key="2">
    <source>
        <dbReference type="EMBL" id="RVW94064.1"/>
    </source>
</evidence>
<protein>
    <submittedName>
        <fullName evidence="2">Retrovirus-related Pol polyprotein from transposon RE1</fullName>
    </submittedName>
</protein>
<evidence type="ECO:0000256" key="1">
    <source>
        <dbReference type="SAM" id="MobiDB-lite"/>
    </source>
</evidence>
<feature type="compositionally biased region" description="Polar residues" evidence="1">
    <location>
        <begin position="475"/>
        <end position="491"/>
    </location>
</feature>
<dbReference type="PANTHER" id="PTHR11439:SF467">
    <property type="entry name" value="INTEGRASE CATALYTIC DOMAIN-CONTAINING PROTEIN"/>
    <property type="match status" value="1"/>
</dbReference>
<evidence type="ECO:0000313" key="3">
    <source>
        <dbReference type="Proteomes" id="UP000288805"/>
    </source>
</evidence>
<sequence>MTHGICEGMWLQRILKELGIISNSTMTVLCDNKATISIAKNPVQHNRTKHVEIDRHFIKEKLEGGTIRLMYIPSRRQTADILTKALPKATYENMKSKYKSIEHRHLESSKEVVSPLEDSGGGGAFSKGKSFADVVYRGKKEIQDLGSLEAWPRLTWRVKGISQFEGKALQLDWWNPYEFFKRLNDACRGFITIDEETRERRLLQWARILVKSNRKKVPTKFLRLGVMVRGPSRVSGRVGGEEECPAKGGIQVSPEKPSLSEQATKQSAPAAVSDYSVSQATAGIVPLKHSVEDVGPLSHLTFKDKVGGLLQFGPSNVQTLQVKGGLCVIGQRLNGFAKSCVGLTQCSYVKANLIGKPRNPENVASLELFDDPLLKMKVHDPVRWISGTNEALLNEVIGFQGSWPLQLMLQDGRLLVLRGMKRRFFGEESGGRALGQLIVMLRDAHEFLNYLLNELVDILEKESHVAKTLPDESLPSGQTANGPRNAPTNGVQKEPLVTWVHKNFQVNIP</sequence>
<gene>
    <name evidence="2" type="primary">RE1_2848</name>
    <name evidence="2" type="ORF">CK203_038177</name>
</gene>
<feature type="region of interest" description="Disordered" evidence="1">
    <location>
        <begin position="469"/>
        <end position="491"/>
    </location>
</feature>
<dbReference type="EMBL" id="QGNW01000124">
    <property type="protein sequence ID" value="RVW94064.1"/>
    <property type="molecule type" value="Genomic_DNA"/>
</dbReference>
<reference evidence="2 3" key="1">
    <citation type="journal article" date="2018" name="PLoS Genet.">
        <title>Population sequencing reveals clonal diversity and ancestral inbreeding in the grapevine cultivar Chardonnay.</title>
        <authorList>
            <person name="Roach M.J."/>
            <person name="Johnson D.L."/>
            <person name="Bohlmann J."/>
            <person name="van Vuuren H.J."/>
            <person name="Jones S.J."/>
            <person name="Pretorius I.S."/>
            <person name="Schmidt S.A."/>
            <person name="Borneman A.R."/>
        </authorList>
    </citation>
    <scope>NUCLEOTIDE SEQUENCE [LARGE SCALE GENOMIC DNA]</scope>
    <source>
        <strain evidence="3">cv. Chardonnay</strain>
        <tissue evidence="2">Leaf</tissue>
    </source>
</reference>
<dbReference type="CDD" id="cd09272">
    <property type="entry name" value="RNase_HI_RT_Ty1"/>
    <property type="match status" value="1"/>
</dbReference>
<dbReference type="Proteomes" id="UP000288805">
    <property type="component" value="Unassembled WGS sequence"/>
</dbReference>
<feature type="region of interest" description="Disordered" evidence="1">
    <location>
        <begin position="236"/>
        <end position="267"/>
    </location>
</feature>
<name>A0A438IBK5_VITVI</name>
<proteinExistence type="predicted"/>
<accession>A0A438IBK5</accession>